<dbReference type="PROSITE" id="PS51186">
    <property type="entry name" value="GNAT"/>
    <property type="match status" value="1"/>
</dbReference>
<evidence type="ECO:0000313" key="4">
    <source>
        <dbReference type="EMBL" id="MBC3792913.1"/>
    </source>
</evidence>
<keyword evidence="2" id="KW-0012">Acyltransferase</keyword>
<dbReference type="Proteomes" id="UP000700732">
    <property type="component" value="Unassembled WGS sequence"/>
</dbReference>
<proteinExistence type="predicted"/>
<dbReference type="InterPro" id="IPR050832">
    <property type="entry name" value="Bact_Acetyltransf"/>
</dbReference>
<feature type="domain" description="N-acetyltransferase" evidence="3">
    <location>
        <begin position="7"/>
        <end position="177"/>
    </location>
</feature>
<dbReference type="SUPFAM" id="SSF55729">
    <property type="entry name" value="Acyl-CoA N-acyltransferases (Nat)"/>
    <property type="match status" value="1"/>
</dbReference>
<keyword evidence="5" id="KW-1185">Reference proteome</keyword>
<dbReference type="PANTHER" id="PTHR43877:SF2">
    <property type="entry name" value="AMINOALKYLPHOSPHONATE N-ACETYLTRANSFERASE-RELATED"/>
    <property type="match status" value="1"/>
</dbReference>
<dbReference type="RefSeq" id="WP_186738665.1">
    <property type="nucleotide sequence ID" value="NZ_VFIA01000020.1"/>
</dbReference>
<gene>
    <name evidence="4" type="ORF">FH603_3428</name>
</gene>
<evidence type="ECO:0000256" key="1">
    <source>
        <dbReference type="ARBA" id="ARBA00022679"/>
    </source>
</evidence>
<reference evidence="4 5" key="1">
    <citation type="submission" date="2019-06" db="EMBL/GenBank/DDBJ databases">
        <title>Spirosoma utsteinense sp. nov. isolated from Antarctic ice-free soils.</title>
        <authorList>
            <person name="Tahon G."/>
        </authorList>
    </citation>
    <scope>NUCLEOTIDE SEQUENCE [LARGE SCALE GENOMIC DNA]</scope>
    <source>
        <strain evidence="4 5">LMG 31447</strain>
    </source>
</reference>
<protein>
    <submittedName>
        <fullName evidence="4">GNAT superfamily N-acetyltransferase</fullName>
    </submittedName>
</protein>
<dbReference type="InterPro" id="IPR000182">
    <property type="entry name" value="GNAT_dom"/>
</dbReference>
<comment type="caution">
    <text evidence="4">The sequence shown here is derived from an EMBL/GenBank/DDBJ whole genome shotgun (WGS) entry which is preliminary data.</text>
</comment>
<dbReference type="EMBL" id="VFIA01000020">
    <property type="protein sequence ID" value="MBC3792913.1"/>
    <property type="molecule type" value="Genomic_DNA"/>
</dbReference>
<evidence type="ECO:0000259" key="3">
    <source>
        <dbReference type="PROSITE" id="PS51186"/>
    </source>
</evidence>
<evidence type="ECO:0000313" key="5">
    <source>
        <dbReference type="Proteomes" id="UP000700732"/>
    </source>
</evidence>
<dbReference type="Gene3D" id="3.40.630.30">
    <property type="match status" value="1"/>
</dbReference>
<name>A0ABR6W9S2_9BACT</name>
<dbReference type="InterPro" id="IPR016181">
    <property type="entry name" value="Acyl_CoA_acyltransferase"/>
</dbReference>
<keyword evidence="1" id="KW-0808">Transferase</keyword>
<dbReference type="PANTHER" id="PTHR43877">
    <property type="entry name" value="AMINOALKYLPHOSPHONATE N-ACETYLTRANSFERASE-RELATED-RELATED"/>
    <property type="match status" value="1"/>
</dbReference>
<sequence>MIANSILDFQLLSVSDAELLAEVALRAYTDHYLHLWHDGGAWYINRSFTPEVLRRELDNPNARFYLVQQHGQPVGFLKLNLHQPSPCQVTVNALELERIYLINAVTGLGIGRACMQFVIEQARQLQKEVVWLKSMDSSHDALAFYGKMGFEPCGTDRLPFEVMKEAFRGMIVLHRTL</sequence>
<accession>A0ABR6W9S2</accession>
<dbReference type="Pfam" id="PF00583">
    <property type="entry name" value="Acetyltransf_1"/>
    <property type="match status" value="1"/>
</dbReference>
<organism evidence="4 5">
    <name type="scientific">Spirosoma utsteinense</name>
    <dbReference type="NCBI Taxonomy" id="2585773"/>
    <lineage>
        <taxon>Bacteria</taxon>
        <taxon>Pseudomonadati</taxon>
        <taxon>Bacteroidota</taxon>
        <taxon>Cytophagia</taxon>
        <taxon>Cytophagales</taxon>
        <taxon>Cytophagaceae</taxon>
        <taxon>Spirosoma</taxon>
    </lineage>
</organism>
<evidence type="ECO:0000256" key="2">
    <source>
        <dbReference type="ARBA" id="ARBA00023315"/>
    </source>
</evidence>
<dbReference type="CDD" id="cd04301">
    <property type="entry name" value="NAT_SF"/>
    <property type="match status" value="1"/>
</dbReference>